<gene>
    <name evidence="3" type="ordered locus">Sph21_2147</name>
</gene>
<keyword evidence="3" id="KW-0269">Exonuclease</keyword>
<dbReference type="InterPro" id="IPR013517">
    <property type="entry name" value="FG-GAP"/>
</dbReference>
<dbReference type="PATRIC" id="fig|743722.3.peg.2294"/>
<dbReference type="InterPro" id="IPR050410">
    <property type="entry name" value="CCR4/nocturin_mRNA_transcr"/>
</dbReference>
<dbReference type="InterPro" id="IPR005135">
    <property type="entry name" value="Endo/exonuclease/phosphatase"/>
</dbReference>
<dbReference type="Pfam" id="PF13517">
    <property type="entry name" value="FG-GAP_3"/>
    <property type="match status" value="2"/>
</dbReference>
<dbReference type="Pfam" id="PF03372">
    <property type="entry name" value="Exo_endo_phos"/>
    <property type="match status" value="1"/>
</dbReference>
<accession>F4CCA9</accession>
<keyword evidence="3" id="KW-0255">Endonuclease</keyword>
<reference evidence="3" key="1">
    <citation type="submission" date="2011-03" db="EMBL/GenBank/DDBJ databases">
        <title>Complete sequence of Sphingobacterium sp. 21.</title>
        <authorList>
            <consortium name="US DOE Joint Genome Institute"/>
            <person name="Lucas S."/>
            <person name="Copeland A."/>
            <person name="Lapidus A."/>
            <person name="Cheng J.-F."/>
            <person name="Goodwin L."/>
            <person name="Pitluck S."/>
            <person name="Davenport K."/>
            <person name="Detter J.C."/>
            <person name="Han C."/>
            <person name="Tapia R."/>
            <person name="Land M."/>
            <person name="Hauser L."/>
            <person name="Kyrpides N."/>
            <person name="Ivanova N."/>
            <person name="Ovchinnikova G."/>
            <person name="Pagani I."/>
            <person name="Siebers A.K."/>
            <person name="Allgaier M."/>
            <person name="Thelen M.P."/>
            <person name="Hugenholtz P."/>
            <person name="Woyke T."/>
        </authorList>
    </citation>
    <scope>NUCLEOTIDE SEQUENCE</scope>
    <source>
        <strain evidence="3">21</strain>
    </source>
</reference>
<organism evidence="3">
    <name type="scientific">Sphingobacterium sp. (strain 21)</name>
    <dbReference type="NCBI Taxonomy" id="743722"/>
    <lineage>
        <taxon>Bacteria</taxon>
        <taxon>Pseudomonadati</taxon>
        <taxon>Bacteroidota</taxon>
        <taxon>Sphingobacteriia</taxon>
        <taxon>Sphingobacteriales</taxon>
        <taxon>Sphingobacteriaceae</taxon>
        <taxon>Sphingobacterium</taxon>
    </lineage>
</organism>
<dbReference type="SUPFAM" id="SSF56219">
    <property type="entry name" value="DNase I-like"/>
    <property type="match status" value="1"/>
</dbReference>
<dbReference type="Gene3D" id="3.60.10.10">
    <property type="entry name" value="Endonuclease/exonuclease/phosphatase"/>
    <property type="match status" value="1"/>
</dbReference>
<dbReference type="SUPFAM" id="SSF69318">
    <property type="entry name" value="Integrin alpha N-terminal domain"/>
    <property type="match status" value="1"/>
</dbReference>
<dbReference type="HOGENOM" id="CLU_422050_0_0_10"/>
<dbReference type="STRING" id="743722.Sph21_2147"/>
<dbReference type="eggNOG" id="COG3568">
    <property type="taxonomic scope" value="Bacteria"/>
</dbReference>
<evidence type="ECO:0000259" key="2">
    <source>
        <dbReference type="Pfam" id="PF03372"/>
    </source>
</evidence>
<dbReference type="Gene3D" id="2.40.128.340">
    <property type="match status" value="1"/>
</dbReference>
<dbReference type="GO" id="GO:0000175">
    <property type="term" value="F:3'-5'-RNA exonuclease activity"/>
    <property type="evidence" value="ECO:0007669"/>
    <property type="project" value="TreeGrafter"/>
</dbReference>
<sequence length="649" mass="70899">MYFYYRRDYCEFSGETGATTVYHHTKGAFQNLNINRMKKTVLVAASVLCLAACKQVEMNVPNDSAKTASLQAAPNLALLASGNPFKVLSFNVRHHDDSDPQSIDERKGSIRQIIVDNAPDVFGVQEFSDDSFETWFRAQMADLGYGEYYDTSITGTPKAIFYKNVRFSLQRSGTSRLGASPIINTATWVVLQDKITSNRYFISNSHWQYDSQAIRIENAKALAALVKQENTDNLPVIVFGDFNAKPGITEILNLKNELDVVDALGDSSGDYTFHGWDATGSSKLDWIMSDRSMAFTSSRVITTSYNGYWPSDHWPIIATYVPCIFGGPHNDVNGKSSSAGTNFYFADVNGDGKQDKIYWNPTYDSGRPQVFLSNGDGTFAVSAIAHAAGASSLSTSRYHYADVNGDGKADQILWDPNLNAGHTRVYLATTGGNFSSTVVDNPEGTSAGKTTVFHFADVNGDGKADKIYWNSTFDSGKTRVYLATSGGNFSGTVVNGSEGASTTAGTTFYYADVNGDGKADKILWHPSLNAGKTMVYLSDGDGTFTASSAFSNSGATSVSASTTFYFADINGDGRADKIYWRPDLYLGKIKAYYSTTGNTFDGPIYSLRGTSQSTNTNFYYADITGDGKADQIRWNYAENDGNLRNYFAK</sequence>
<proteinExistence type="predicted"/>
<dbReference type="Gene3D" id="2.130.10.130">
    <property type="entry name" value="Integrin alpha, N-terminal"/>
    <property type="match status" value="1"/>
</dbReference>
<protein>
    <submittedName>
        <fullName evidence="3">Endonuclease/exonuclease/phosphatase</fullName>
    </submittedName>
</protein>
<keyword evidence="1" id="KW-0732">Signal</keyword>
<keyword evidence="3" id="KW-0378">Hydrolase</keyword>
<name>F4CCA9_SPHS2</name>
<dbReference type="PANTHER" id="PTHR12121:SF36">
    <property type="entry name" value="ENDONUCLEASE_EXONUCLEASE_PHOSPHATASE DOMAIN-CONTAINING PROTEIN"/>
    <property type="match status" value="1"/>
</dbReference>
<feature type="domain" description="Endonuclease/exonuclease/phosphatase" evidence="2">
    <location>
        <begin position="88"/>
        <end position="313"/>
    </location>
</feature>
<dbReference type="AlphaFoldDB" id="F4CCA9"/>
<dbReference type="PANTHER" id="PTHR12121">
    <property type="entry name" value="CARBON CATABOLITE REPRESSOR PROTEIN 4"/>
    <property type="match status" value="1"/>
</dbReference>
<keyword evidence="3" id="KW-0540">Nuclease</keyword>
<dbReference type="InterPro" id="IPR028994">
    <property type="entry name" value="Integrin_alpha_N"/>
</dbReference>
<dbReference type="InterPro" id="IPR036691">
    <property type="entry name" value="Endo/exonu/phosph_ase_sf"/>
</dbReference>
<evidence type="ECO:0000313" key="3">
    <source>
        <dbReference type="EMBL" id="ADZ78702.1"/>
    </source>
</evidence>
<dbReference type="EMBL" id="CP002584">
    <property type="protein sequence ID" value="ADZ78702.1"/>
    <property type="molecule type" value="Genomic_DNA"/>
</dbReference>
<dbReference type="KEGG" id="shg:Sph21_2147"/>
<evidence type="ECO:0000256" key="1">
    <source>
        <dbReference type="ARBA" id="ARBA00022729"/>
    </source>
</evidence>
<dbReference type="GO" id="GO:0004519">
    <property type="term" value="F:endonuclease activity"/>
    <property type="evidence" value="ECO:0007669"/>
    <property type="project" value="UniProtKB-KW"/>
</dbReference>